<comment type="caution">
    <text evidence="1">The sequence shown here is derived from an EMBL/GenBank/DDBJ whole genome shotgun (WGS) entry which is preliminary data.</text>
</comment>
<accession>A0A6J7ZK01</accession>
<evidence type="ECO:0000313" key="2">
    <source>
        <dbReference type="Proteomes" id="UP000196521"/>
    </source>
</evidence>
<protein>
    <submittedName>
        <fullName evidence="1">Uncharacterized protein</fullName>
    </submittedName>
</protein>
<dbReference type="Proteomes" id="UP000196521">
    <property type="component" value="Chromosome"/>
</dbReference>
<dbReference type="EMBL" id="LR812490">
    <property type="protein sequence ID" value="CAC5342998.1"/>
    <property type="molecule type" value="Genomic_DNA"/>
</dbReference>
<keyword evidence="2" id="KW-1185">Reference proteome</keyword>
<sequence>MINIIALNLGKNLIGCDHTLTIFLEVIKLLSGQAAIAIGF</sequence>
<reference evidence="1" key="1">
    <citation type="submission" date="2020-05" db="EMBL/GenBank/DDBJ databases">
        <authorList>
            <consortium name="Genoscope - CEA"/>
            <person name="William W."/>
        </authorList>
    </citation>
    <scope>NUCLEOTIDE SEQUENCE [LARGE SCALE GENOMIC DNA]</scope>
    <source>
        <strain evidence="1">PCC 7821</strain>
    </source>
</reference>
<name>A0A6J7ZK01_PLARU</name>
<dbReference type="EMBL" id="CZCZ02000013">
    <property type="protein sequence ID" value="CAC5342998.1"/>
    <property type="molecule type" value="Genomic_DNA"/>
</dbReference>
<gene>
    <name evidence="1" type="ORF">PLAN_30250</name>
</gene>
<dbReference type="AlphaFoldDB" id="A0A6J7ZK01"/>
<organism evidence="1 2">
    <name type="scientific">Planktothrix rubescens CCAP 1459/22</name>
    <dbReference type="NCBI Taxonomy" id="329571"/>
    <lineage>
        <taxon>Bacteria</taxon>
        <taxon>Bacillati</taxon>
        <taxon>Cyanobacteriota</taxon>
        <taxon>Cyanophyceae</taxon>
        <taxon>Oscillatoriophycideae</taxon>
        <taxon>Oscillatoriales</taxon>
        <taxon>Microcoleaceae</taxon>
        <taxon>Planktothrix</taxon>
    </lineage>
</organism>
<evidence type="ECO:0000313" key="1">
    <source>
        <dbReference type="EMBL" id="CAC5342998.1"/>
    </source>
</evidence>
<proteinExistence type="predicted"/>